<dbReference type="InterPro" id="IPR029050">
    <property type="entry name" value="Immunoprotect_excell_Ig-like"/>
</dbReference>
<dbReference type="InterPro" id="IPR031989">
    <property type="entry name" value="DUF5067"/>
</dbReference>
<evidence type="ECO:0000313" key="4">
    <source>
        <dbReference type="EMBL" id="ATZ72072.1"/>
    </source>
</evidence>
<feature type="domain" description="DUF5067" evidence="3">
    <location>
        <begin position="27"/>
        <end position="156"/>
    </location>
</feature>
<protein>
    <recommendedName>
        <fullName evidence="3">DUF5067 domain-containing protein</fullName>
    </recommendedName>
</protein>
<sequence length="192" mass="21241">MKKVLGLLLASTLVLGACGNSNNNSKENKKESVDADKSQFKNDTLTIDGVALKIKDTFLINELNTGDKFLAFKYEVENNTNANEITAQNVWLSNMKVEQKTQDTIKQLKLGPTPNTGIFENWNKHSEDKIKKGKSAKGIVAYKLQDNGDVTLKATKDSDKKEIGTKKIKINELNTVDYDVKSGITTKTANTQ</sequence>
<dbReference type="PROSITE" id="PS51257">
    <property type="entry name" value="PROKAR_LIPOPROTEIN"/>
    <property type="match status" value="1"/>
</dbReference>
<name>A0A2H4UFQ5_STAXY</name>
<evidence type="ECO:0000256" key="2">
    <source>
        <dbReference type="SAM" id="SignalP"/>
    </source>
</evidence>
<dbReference type="EMBL" id="MG557992">
    <property type="protein sequence ID" value="ATZ72072.1"/>
    <property type="molecule type" value="Genomic_DNA"/>
</dbReference>
<dbReference type="AlphaFoldDB" id="A0A2H4UFQ5"/>
<feature type="chain" id="PRO_5039165406" description="DUF5067 domain-containing protein" evidence="2">
    <location>
        <begin position="17"/>
        <end position="192"/>
    </location>
</feature>
<proteinExistence type="predicted"/>
<organism evidence="4">
    <name type="scientific">Staphylococcus xylosus</name>
    <dbReference type="NCBI Taxonomy" id="1288"/>
    <lineage>
        <taxon>Bacteria</taxon>
        <taxon>Bacillati</taxon>
        <taxon>Bacillota</taxon>
        <taxon>Bacilli</taxon>
        <taxon>Bacillales</taxon>
        <taxon>Staphylococcaceae</taxon>
        <taxon>Staphylococcus</taxon>
    </lineage>
</organism>
<dbReference type="Pfam" id="PF16729">
    <property type="entry name" value="DUF5067"/>
    <property type="match status" value="1"/>
</dbReference>
<evidence type="ECO:0000256" key="1">
    <source>
        <dbReference type="ARBA" id="ARBA00022729"/>
    </source>
</evidence>
<feature type="signal peptide" evidence="2">
    <location>
        <begin position="1"/>
        <end position="16"/>
    </location>
</feature>
<evidence type="ECO:0000259" key="3">
    <source>
        <dbReference type="Pfam" id="PF16729"/>
    </source>
</evidence>
<reference evidence="4" key="1">
    <citation type="submission" date="2017-11" db="EMBL/GenBank/DDBJ databases">
        <title>Characterization of MphC-encoding regions from staphylococci of animal origin.</title>
        <authorList>
            <person name="Papagiannitsis C.C."/>
            <person name="Petinaki E."/>
        </authorList>
    </citation>
    <scope>NUCLEOTIDE SEQUENCE</scope>
    <source>
        <strain evidence="4">Sxy-228lar</strain>
    </source>
</reference>
<accession>A0A2H4UFQ5</accession>
<keyword evidence="1 2" id="KW-0732">Signal</keyword>
<dbReference type="Gene3D" id="2.60.40.1240">
    <property type="match status" value="1"/>
</dbReference>